<keyword evidence="6" id="KW-0677">Repeat</keyword>
<dbReference type="PANTHER" id="PTHR10082">
    <property type="entry name" value="INTEGRIN BETA SUBUNIT"/>
    <property type="match status" value="1"/>
</dbReference>
<dbReference type="InterPro" id="IPR032695">
    <property type="entry name" value="Integrin_dom_sf"/>
</dbReference>
<dbReference type="AlphaFoldDB" id="A0A9N8L1N4"/>
<keyword evidence="5" id="KW-0732">Signal</keyword>
<comment type="subcellular location">
    <subcellularLocation>
        <location evidence="13">Cell membrane</location>
        <topology evidence="13">Single-pass type I membrane protein</topology>
    </subcellularLocation>
    <subcellularLocation>
        <location evidence="1">Membrane</location>
        <topology evidence="1">Single-pass type I membrane protein</topology>
    </subcellularLocation>
</comment>
<dbReference type="GO" id="GO:0033627">
    <property type="term" value="P:cell adhesion mediated by integrin"/>
    <property type="evidence" value="ECO:0007669"/>
    <property type="project" value="TreeGrafter"/>
</dbReference>
<dbReference type="GO" id="GO:0005178">
    <property type="term" value="F:integrin binding"/>
    <property type="evidence" value="ECO:0007669"/>
    <property type="project" value="TreeGrafter"/>
</dbReference>
<dbReference type="InterPro" id="IPR014836">
    <property type="entry name" value="Integrin_bsu_cyt_dom"/>
</dbReference>
<evidence type="ECO:0000256" key="7">
    <source>
        <dbReference type="ARBA" id="ARBA00022889"/>
    </source>
</evidence>
<comment type="similarity">
    <text evidence="2 13">Belongs to the integrin beta chain family.</text>
</comment>
<dbReference type="InterPro" id="IPR002369">
    <property type="entry name" value="Integrin_bsu_VWA"/>
</dbReference>
<keyword evidence="9 13" id="KW-0401">Integrin</keyword>
<keyword evidence="7 13" id="KW-0130">Cell adhesion</keyword>
<dbReference type="InterPro" id="IPR057073">
    <property type="entry name" value="EGF_integrin_2"/>
</dbReference>
<evidence type="ECO:0000256" key="9">
    <source>
        <dbReference type="ARBA" id="ARBA00023037"/>
    </source>
</evidence>
<proteinExistence type="inferred from homology"/>
<gene>
    <name evidence="16" type="ORF">CINC_LOCUS10642</name>
</gene>
<dbReference type="SMART" id="SM01241">
    <property type="entry name" value="Integrin_b_cyt"/>
    <property type="match status" value="1"/>
</dbReference>
<dbReference type="GO" id="GO:0008305">
    <property type="term" value="C:integrin complex"/>
    <property type="evidence" value="ECO:0007669"/>
    <property type="project" value="TreeGrafter"/>
</dbReference>
<dbReference type="PROSITE" id="PS00243">
    <property type="entry name" value="I_EGF_1"/>
    <property type="match status" value="1"/>
</dbReference>
<sequence>MKARPGVPLAFNMSYLPAVDFPLDVYYLMDISFTMKTKVKDLKDQAKKLHEYLSNYTNNVRIGVGSFIEKAAFPFVDLNRNASSHAFQNLVSLTNNTQLFEKQVDGVTFGSNYDDPEAGLDALMQAMTCDKEIGWRPDARKIIVLCTDSTYHSAGDGKMVGALKPNDMQCHLKNNTYTMELELDYPSVSQINKVAKDRNFRIIFVATSNVAKEYTALSEQILGSSYAPLKEKFHVISIIKKAYDEATTTVQLDYNLPSFIQLNVDQDCKSIPIRNCGSSKSVPQVTIPATLTVKSCPPNNVYKHIVNVTTVGLGERVTIELDIDCECDCEKASPGLSPKCNNAGEHLCGICKCKPGSYGANCQCTGSSTDQKDLNKCKLNEDDSRLCSGRGACRCGKCEDCQTGFSGEFCQYDDNACPKPNKRLCFGKGVCRNAQCVCDAGWSGQDCSCPLRHDDCIAPYSKEICSGNGVCTCGKCTCSKMSDKNETYSGVFCDLCEDCAEKRCGQLEDYAACNYEHMNNKTFCDQDNNVTTSNIVVFFANKTEINKPQWHMAKWCKKELANGTYIVFKYQYADHNLNLVIQTEPELPPVANVWIAAGSAIGIVLLIGILTVIIWKILADLHDKREYEKFRASAEADGFDVSQNILYIEPTANFHNPTFDSGNH</sequence>
<dbReference type="PRINTS" id="PR01186">
    <property type="entry name" value="INTEGRINB"/>
</dbReference>
<dbReference type="InterPro" id="IPR057243">
    <property type="entry name" value="Integrin_I-EGF_CS"/>
</dbReference>
<evidence type="ECO:0000256" key="5">
    <source>
        <dbReference type="ARBA" id="ARBA00022729"/>
    </source>
</evidence>
<evidence type="ECO:0000256" key="2">
    <source>
        <dbReference type="ARBA" id="ARBA00007449"/>
    </source>
</evidence>
<dbReference type="InterPro" id="IPR002035">
    <property type="entry name" value="VWF_A"/>
</dbReference>
<dbReference type="FunFam" id="2.10.25.10:FF:000036">
    <property type="entry name" value="Integrin beta"/>
    <property type="match status" value="1"/>
</dbReference>
<dbReference type="SUPFAM" id="SSF53300">
    <property type="entry name" value="vWA-like"/>
    <property type="match status" value="1"/>
</dbReference>
<dbReference type="Proteomes" id="UP001154114">
    <property type="component" value="Chromosome 4"/>
</dbReference>
<feature type="transmembrane region" description="Helical" evidence="14">
    <location>
        <begin position="593"/>
        <end position="615"/>
    </location>
</feature>
<evidence type="ECO:0000313" key="16">
    <source>
        <dbReference type="EMBL" id="CAD0196350.1"/>
    </source>
</evidence>
<keyword evidence="10 14" id="KW-0472">Membrane</keyword>
<dbReference type="OrthoDB" id="410592at2759"/>
<evidence type="ECO:0000256" key="4">
    <source>
        <dbReference type="ARBA" id="ARBA00022692"/>
    </source>
</evidence>
<dbReference type="GO" id="GO:0016477">
    <property type="term" value="P:cell migration"/>
    <property type="evidence" value="ECO:0007669"/>
    <property type="project" value="TreeGrafter"/>
</dbReference>
<accession>A0A9N8L1N4</accession>
<dbReference type="SMART" id="SM00187">
    <property type="entry name" value="INB"/>
    <property type="match status" value="1"/>
</dbReference>
<dbReference type="Pfam" id="PF00362">
    <property type="entry name" value="Integrin_beta"/>
    <property type="match status" value="1"/>
</dbReference>
<evidence type="ECO:0000256" key="1">
    <source>
        <dbReference type="ARBA" id="ARBA00004479"/>
    </source>
</evidence>
<keyword evidence="4 13" id="KW-0812">Transmembrane</keyword>
<feature type="domain" description="VWFA" evidence="15">
    <location>
        <begin position="24"/>
        <end position="221"/>
    </location>
</feature>
<dbReference type="SUPFAM" id="SSF69179">
    <property type="entry name" value="Integrin domains"/>
    <property type="match status" value="1"/>
</dbReference>
<dbReference type="PROSITE" id="PS50234">
    <property type="entry name" value="VWFA"/>
    <property type="match status" value="1"/>
</dbReference>
<evidence type="ECO:0000313" key="17">
    <source>
        <dbReference type="Proteomes" id="UP001154114"/>
    </source>
</evidence>
<dbReference type="InterPro" id="IPR000742">
    <property type="entry name" value="EGF"/>
</dbReference>
<dbReference type="EMBL" id="LR824007">
    <property type="protein sequence ID" value="CAD0196350.1"/>
    <property type="molecule type" value="Genomic_DNA"/>
</dbReference>
<dbReference type="GO" id="GO:0005925">
    <property type="term" value="C:focal adhesion"/>
    <property type="evidence" value="ECO:0007669"/>
    <property type="project" value="TreeGrafter"/>
</dbReference>
<dbReference type="PANTHER" id="PTHR10082:SF60">
    <property type="entry name" value="INTEGRIN BETA-PS"/>
    <property type="match status" value="1"/>
</dbReference>
<dbReference type="Pfam" id="PF08725">
    <property type="entry name" value="Integrin_b_cyt"/>
    <property type="match status" value="1"/>
</dbReference>
<dbReference type="InterPro" id="IPR036465">
    <property type="entry name" value="vWFA_dom_sf"/>
</dbReference>
<dbReference type="CDD" id="cd00198">
    <property type="entry name" value="vWFA"/>
    <property type="match status" value="1"/>
</dbReference>
<keyword evidence="17" id="KW-1185">Reference proteome</keyword>
<dbReference type="SMART" id="SM00327">
    <property type="entry name" value="VWA"/>
    <property type="match status" value="1"/>
</dbReference>
<dbReference type="GO" id="GO:0007157">
    <property type="term" value="P:heterophilic cell-cell adhesion via plasma membrane cell adhesion molecules"/>
    <property type="evidence" value="ECO:0007669"/>
    <property type="project" value="UniProtKB-ARBA"/>
</dbReference>
<dbReference type="GO" id="GO:0007160">
    <property type="term" value="P:cell-matrix adhesion"/>
    <property type="evidence" value="ECO:0007669"/>
    <property type="project" value="TreeGrafter"/>
</dbReference>
<dbReference type="Gene3D" id="1.20.5.100">
    <property type="entry name" value="Cytochrome c1, transmembrane anchor, C-terminal"/>
    <property type="match status" value="1"/>
</dbReference>
<keyword evidence="3" id="KW-0245">EGF-like domain</keyword>
<evidence type="ECO:0000256" key="12">
    <source>
        <dbReference type="ARBA" id="ARBA00023180"/>
    </source>
</evidence>
<dbReference type="GO" id="GO:0007229">
    <property type="term" value="P:integrin-mediated signaling pathway"/>
    <property type="evidence" value="ECO:0007669"/>
    <property type="project" value="UniProtKB-KW"/>
</dbReference>
<dbReference type="Gene3D" id="3.40.50.410">
    <property type="entry name" value="von Willebrand factor, type A domain"/>
    <property type="match status" value="1"/>
</dbReference>
<keyword evidence="11" id="KW-1015">Disulfide bond</keyword>
<evidence type="ECO:0000256" key="14">
    <source>
        <dbReference type="SAM" id="Phobius"/>
    </source>
</evidence>
<keyword evidence="8 14" id="KW-1133">Transmembrane helix</keyword>
<dbReference type="Gene3D" id="2.60.40.1510">
    <property type="entry name" value="ntegrin, alpha v. Chain A, domain 3"/>
    <property type="match status" value="1"/>
</dbReference>
<evidence type="ECO:0000256" key="11">
    <source>
        <dbReference type="ARBA" id="ARBA00023157"/>
    </source>
</evidence>
<evidence type="ECO:0000256" key="6">
    <source>
        <dbReference type="ARBA" id="ARBA00022737"/>
    </source>
</evidence>
<dbReference type="PROSITE" id="PS00022">
    <property type="entry name" value="EGF_1"/>
    <property type="match status" value="1"/>
</dbReference>
<evidence type="ECO:0000256" key="13">
    <source>
        <dbReference type="RuleBase" id="RU000633"/>
    </source>
</evidence>
<dbReference type="GO" id="GO:0009986">
    <property type="term" value="C:cell surface"/>
    <property type="evidence" value="ECO:0007669"/>
    <property type="project" value="TreeGrafter"/>
</dbReference>
<dbReference type="Gene3D" id="2.10.25.10">
    <property type="entry name" value="Laminin"/>
    <property type="match status" value="3"/>
</dbReference>
<dbReference type="InterPro" id="IPR015812">
    <property type="entry name" value="Integrin_bsu"/>
</dbReference>
<evidence type="ECO:0000256" key="8">
    <source>
        <dbReference type="ARBA" id="ARBA00022989"/>
    </source>
</evidence>
<keyword evidence="12" id="KW-0325">Glycoprotein</keyword>
<evidence type="ECO:0000256" key="3">
    <source>
        <dbReference type="ARBA" id="ARBA00022536"/>
    </source>
</evidence>
<dbReference type="Pfam" id="PF23105">
    <property type="entry name" value="EGF_integrin"/>
    <property type="match status" value="1"/>
</dbReference>
<reference evidence="16" key="1">
    <citation type="submission" date="2021-12" db="EMBL/GenBank/DDBJ databases">
        <authorList>
            <person name="King R."/>
        </authorList>
    </citation>
    <scope>NUCLEOTIDE SEQUENCE</scope>
</reference>
<protein>
    <recommendedName>
        <fullName evidence="13">Integrin beta</fullName>
    </recommendedName>
</protein>
<name>A0A9N8L1N4_CHRIL</name>
<evidence type="ECO:0000256" key="10">
    <source>
        <dbReference type="ARBA" id="ARBA00023136"/>
    </source>
</evidence>
<organism evidence="16 17">
    <name type="scientific">Chrysodeixis includens</name>
    <name type="common">Soybean looper</name>
    <name type="synonym">Pseudoplusia includens</name>
    <dbReference type="NCBI Taxonomy" id="689277"/>
    <lineage>
        <taxon>Eukaryota</taxon>
        <taxon>Metazoa</taxon>
        <taxon>Ecdysozoa</taxon>
        <taxon>Arthropoda</taxon>
        <taxon>Hexapoda</taxon>
        <taxon>Insecta</taxon>
        <taxon>Pterygota</taxon>
        <taxon>Neoptera</taxon>
        <taxon>Endopterygota</taxon>
        <taxon>Lepidoptera</taxon>
        <taxon>Glossata</taxon>
        <taxon>Ditrysia</taxon>
        <taxon>Noctuoidea</taxon>
        <taxon>Noctuidae</taxon>
        <taxon>Plusiinae</taxon>
        <taxon>Chrysodeixis</taxon>
    </lineage>
</organism>
<evidence type="ECO:0000259" key="15">
    <source>
        <dbReference type="PROSITE" id="PS50234"/>
    </source>
</evidence>